<dbReference type="InterPro" id="IPR000743">
    <property type="entry name" value="Glyco_hydro_28"/>
</dbReference>
<evidence type="ECO:0000256" key="2">
    <source>
        <dbReference type="ARBA" id="ARBA00022801"/>
    </source>
</evidence>
<keyword evidence="2 4" id="KW-0378">Hydrolase</keyword>
<evidence type="ECO:0000313" key="6">
    <source>
        <dbReference type="EMBL" id="SFR63322.1"/>
    </source>
</evidence>
<keyword evidence="3 4" id="KW-0326">Glycosidase</keyword>
<dbReference type="Gene3D" id="2.160.20.10">
    <property type="entry name" value="Single-stranded right-handed beta-helix, Pectin lyase-like"/>
    <property type="match status" value="1"/>
</dbReference>
<evidence type="ECO:0000256" key="1">
    <source>
        <dbReference type="ARBA" id="ARBA00008834"/>
    </source>
</evidence>
<dbReference type="GO" id="GO:0004650">
    <property type="term" value="F:polygalacturonase activity"/>
    <property type="evidence" value="ECO:0007669"/>
    <property type="project" value="InterPro"/>
</dbReference>
<comment type="similarity">
    <text evidence="1 4">Belongs to the glycosyl hydrolase 28 family.</text>
</comment>
<accession>A0A1I6I994</accession>
<dbReference type="SUPFAM" id="SSF51126">
    <property type="entry name" value="Pectin lyase-like"/>
    <property type="match status" value="1"/>
</dbReference>
<dbReference type="InterPro" id="IPR012334">
    <property type="entry name" value="Pectin_lyas_fold"/>
</dbReference>
<dbReference type="OrthoDB" id="9795222at2"/>
<dbReference type="InterPro" id="IPR051801">
    <property type="entry name" value="GH28_Enzymes"/>
</dbReference>
<dbReference type="PANTHER" id="PTHR31339:SF9">
    <property type="entry name" value="PLASMIN AND FIBRONECTIN-BINDING PROTEIN A"/>
    <property type="match status" value="1"/>
</dbReference>
<dbReference type="InterPro" id="IPR011050">
    <property type="entry name" value="Pectin_lyase_fold/virulence"/>
</dbReference>
<dbReference type="Proteomes" id="UP000199659">
    <property type="component" value="Unassembled WGS sequence"/>
</dbReference>
<feature type="domain" description="Rhamnogalacturonase A/B/Epimerase-like pectate lyase" evidence="5">
    <location>
        <begin position="82"/>
        <end position="132"/>
    </location>
</feature>
<name>A0A1I6I994_9FIRM</name>
<gene>
    <name evidence="6" type="ORF">SAMN05661086_00573</name>
</gene>
<keyword evidence="7" id="KW-1185">Reference proteome</keyword>
<reference evidence="6 7" key="1">
    <citation type="submission" date="2016-10" db="EMBL/GenBank/DDBJ databases">
        <authorList>
            <person name="de Groot N.N."/>
        </authorList>
    </citation>
    <scope>NUCLEOTIDE SEQUENCE [LARGE SCALE GENOMIC DNA]</scope>
    <source>
        <strain evidence="6 7">743A</strain>
    </source>
</reference>
<dbReference type="PANTHER" id="PTHR31339">
    <property type="entry name" value="PECTIN LYASE-RELATED"/>
    <property type="match status" value="1"/>
</dbReference>
<evidence type="ECO:0000259" key="5">
    <source>
        <dbReference type="Pfam" id="PF12708"/>
    </source>
</evidence>
<dbReference type="RefSeq" id="WP_092559189.1">
    <property type="nucleotide sequence ID" value="NZ_FOYZ01000002.1"/>
</dbReference>
<dbReference type="SMART" id="SM00710">
    <property type="entry name" value="PbH1"/>
    <property type="match status" value="6"/>
</dbReference>
<evidence type="ECO:0000256" key="3">
    <source>
        <dbReference type="ARBA" id="ARBA00023295"/>
    </source>
</evidence>
<dbReference type="InterPro" id="IPR024535">
    <property type="entry name" value="RHGA/B-epi-like_pectate_lyase"/>
</dbReference>
<organism evidence="6 7">
    <name type="scientific">Anaeromicropila populeti</name>
    <dbReference type="NCBI Taxonomy" id="37658"/>
    <lineage>
        <taxon>Bacteria</taxon>
        <taxon>Bacillati</taxon>
        <taxon>Bacillota</taxon>
        <taxon>Clostridia</taxon>
        <taxon>Lachnospirales</taxon>
        <taxon>Lachnospiraceae</taxon>
        <taxon>Anaeromicropila</taxon>
    </lineage>
</organism>
<dbReference type="STRING" id="37658.SAMN05661086_00573"/>
<dbReference type="InterPro" id="IPR006626">
    <property type="entry name" value="PbH1"/>
</dbReference>
<dbReference type="GO" id="GO:0005975">
    <property type="term" value="P:carbohydrate metabolic process"/>
    <property type="evidence" value="ECO:0007669"/>
    <property type="project" value="InterPro"/>
</dbReference>
<proteinExistence type="inferred from homology"/>
<evidence type="ECO:0000256" key="4">
    <source>
        <dbReference type="RuleBase" id="RU361169"/>
    </source>
</evidence>
<dbReference type="Pfam" id="PF12708">
    <property type="entry name" value="Pect-lyase_RHGA_epim"/>
    <property type="match status" value="1"/>
</dbReference>
<dbReference type="Pfam" id="PF00295">
    <property type="entry name" value="Glyco_hydro_28"/>
    <property type="match status" value="1"/>
</dbReference>
<dbReference type="EMBL" id="FOYZ01000002">
    <property type="protein sequence ID" value="SFR63322.1"/>
    <property type="molecule type" value="Genomic_DNA"/>
</dbReference>
<protein>
    <submittedName>
        <fullName evidence="6">Polygalacturonase</fullName>
    </submittedName>
</protein>
<evidence type="ECO:0000313" key="7">
    <source>
        <dbReference type="Proteomes" id="UP000199659"/>
    </source>
</evidence>
<sequence>MKLNLIMKSARNAVIEIEDGGVFYCKEEYRLVVNNIEYGTTNQVVTSLTDLKPSTHYMIRVEGSLNQSEAIEFTTDYEYVTLNVKAFGAKGDGLSDDTSFIQTAILACPKDGRVLIPAGNYLVTSLFLKSNIKLELEKGAVLVAITDRSRFAVLPGLIESYDEKSEYNLGTWEGNPLPMFSSIITGIEVENVMIYGQGTIHGMASFDNWWENAKLMRGAFRPRLLFLNHCKNVTVQGITFKDSPSWTIHPYFSENLSFYNLFINNPADSPNTDGLDPESCRDVTIMGVHFSLGDDCIAVKSGKLYMGAKYKVPSENILIRQCLMENGHGAVTVGSEMAGGIRKLVVKDCIFQNTDRGLRIKTRRGRGKQAVIEDVIFENITMNHVLSPFVANSFYFCDPDGHSEYVKSKECLPVDDRTPHIKSLFFRNITCENCHYAVAYFCGLPEKKIDMIEMTNITATFADNPEQGIPAMMDDIEPCSRLGIYAYNVTTLLLNNVHISGNAGETIQLENVDSVQQNK</sequence>
<dbReference type="AlphaFoldDB" id="A0A1I6I994"/>